<dbReference type="InterPro" id="IPR032800">
    <property type="entry name" value="TRP_N"/>
</dbReference>
<evidence type="ECO:0000256" key="1">
    <source>
        <dbReference type="ARBA" id="ARBA00004141"/>
    </source>
</evidence>
<dbReference type="RefSeq" id="XP_033455610.1">
    <property type="nucleotide sequence ID" value="XM_033605932.1"/>
</dbReference>
<dbReference type="GO" id="GO:0055085">
    <property type="term" value="P:transmembrane transport"/>
    <property type="evidence" value="ECO:0007669"/>
    <property type="project" value="TreeGrafter"/>
</dbReference>
<keyword evidence="5 8" id="KW-1133">Transmembrane helix</keyword>
<evidence type="ECO:0000256" key="9">
    <source>
        <dbReference type="SAM" id="SignalP"/>
    </source>
</evidence>
<feature type="region of interest" description="Disordered" evidence="7">
    <location>
        <begin position="676"/>
        <end position="782"/>
    </location>
</feature>
<feature type="chain" id="PRO_5027090308" description="ML-like domain-containing protein" evidence="9">
    <location>
        <begin position="30"/>
        <end position="1283"/>
    </location>
</feature>
<evidence type="ECO:0000313" key="12">
    <source>
        <dbReference type="RefSeq" id="XP_033455610.1"/>
    </source>
</evidence>
<feature type="transmembrane region" description="Helical" evidence="8">
    <location>
        <begin position="541"/>
        <end position="561"/>
    </location>
</feature>
<feature type="region of interest" description="Disordered" evidence="7">
    <location>
        <begin position="1032"/>
        <end position="1157"/>
    </location>
</feature>
<sequence length="1283" mass="136468">MTVLGPSARRALLLLSALFVASLPPRASAVLLPFDSCTSFAKQNPSQSGEPLQYKPLYLDVVYDAASQPHSLNVTVFGNVTGQTLSGSLPPPSDSYWSNPNATNGKITDVGTSGNLTSLSTRYDVLSFTVANNLVRFCGALRDNGSCPLGPTFFANTSTPESTRAGLPAVVQSLNLNSSYAFTTLSTTVQVFSGDTGLGLISCVSAQITPALGPRIENLLTWLPAAILIIKGLATLSAAIWSPWGSADIFRWSSNYGRDEDLLRLVTPGFGDCLQYIQFVVLTGALTLNYPGFFQPAVSQASWSVLLFNESFVSQGPGTQSLVDGVYRVNGTYGMARMSQYIGMETVNDIWACMAIWLLVIAAAVVVLTQLGFFGRWIYRQVTSTSEEDLRKKNLPFTLGNMIRLVFNYFILPIVALSLFQLVIAFGAPASVLACAAVLLVLVIISAGWILRVIFKTKPRTLLFDDMPTVLLYGPLYNTYNDSAAPFALIPVFITFMRAVAIGAVQPSGIAQIIVLAICEVILILTLNGFRPFQGQTSMNLYHTCFASIRLITVLLMIAFVPSLSVSQAPKGWIGYVILILHACVLVFGFFLNSAQTLVEVLARALGAGGDSHSGAIRGSILNWRMLKKRQTRVDAKNRASTMSTTAMLQDSNLDVMSNGRSRSISASSQQLLGRTSGFDNFSSGGDPLASPDPESENASAFGMMLGGRPSIGSRDHHPGDNYYRAPRPRKATLGALSEPGNKTRGSVAEFPYRDAPGQGQLAHTRDNSYEPNSAHDSPAPAYIRERQGSNGELQGSSNAGASAPRTDYAVREVDQYYRGAALNDQPTRKLKTGPADPEGPAIVAQSWFQNFLFAIGSGGAKKKEQGKGFEVVRSSRMPPEELERDAAAAGLRPTGDDLELQDTPTMKQQPYFDSPTKATGTTTTSIAPDELVQEGTTKHSSNAGLATSADGDSHPDGEEEEEEEVILGTATRASRHYPSQVFDFGFDGTRSRTSAGGQSPLLNHRPESETLSQPALIPFRASQGMLGAAITSSGTDRASSHYPEDDDDEVHFTPVDAETPPLPHHATIRDLVTGLDLPPHPLSMSTSHQQLQQHPQPRPTIDLHPSAAPAPQPPVRSPKRNSALNRTMPNPPSTTTTSAAANQSPGGGGAAALTPDIADSPSAQAWLAAVDALDRNPHALSRSSTLASSRHDAAGGSSSAAAAPAAPAMPPSPADRGGPVPSSVQRHRAADSISRNSLGAQVALQASQAEIFEAGEDGDGDAYAYEAGEPVAAAAGRERSTR</sequence>
<dbReference type="Proteomes" id="UP000504637">
    <property type="component" value="Unplaced"/>
</dbReference>
<evidence type="ECO:0000256" key="6">
    <source>
        <dbReference type="ARBA" id="ARBA00023136"/>
    </source>
</evidence>
<evidence type="ECO:0000256" key="4">
    <source>
        <dbReference type="ARBA" id="ARBA00022729"/>
    </source>
</evidence>
<feature type="transmembrane region" description="Helical" evidence="8">
    <location>
        <begin position="430"/>
        <end position="451"/>
    </location>
</feature>
<evidence type="ECO:0000256" key="3">
    <source>
        <dbReference type="ARBA" id="ARBA00022692"/>
    </source>
</evidence>
<evidence type="ECO:0000259" key="10">
    <source>
        <dbReference type="SMART" id="SM01320"/>
    </source>
</evidence>
<dbReference type="OrthoDB" id="5312224at2759"/>
<dbReference type="InterPro" id="IPR040241">
    <property type="entry name" value="TRP_Flc/Pkd2-like"/>
</dbReference>
<protein>
    <recommendedName>
        <fullName evidence="10">ML-like domain-containing protein</fullName>
    </recommendedName>
</protein>
<evidence type="ECO:0000256" key="8">
    <source>
        <dbReference type="SAM" id="Phobius"/>
    </source>
</evidence>
<keyword evidence="3 8" id="KW-0812">Transmembrane</keyword>
<feature type="region of interest" description="Disordered" evidence="7">
    <location>
        <begin position="1254"/>
        <end position="1283"/>
    </location>
</feature>
<feature type="signal peptide" evidence="9">
    <location>
        <begin position="1"/>
        <end position="29"/>
    </location>
</feature>
<reference evidence="12" key="1">
    <citation type="submission" date="2020-01" db="EMBL/GenBank/DDBJ databases">
        <authorList>
            <consortium name="DOE Joint Genome Institute"/>
            <person name="Haridas S."/>
            <person name="Albert R."/>
            <person name="Binder M."/>
            <person name="Bloem J."/>
            <person name="Labutti K."/>
            <person name="Salamov A."/>
            <person name="Andreopoulos B."/>
            <person name="Baker S.E."/>
            <person name="Barry K."/>
            <person name="Bills G."/>
            <person name="Bluhm B.H."/>
            <person name="Cannon C."/>
            <person name="Castanera R."/>
            <person name="Culley D.E."/>
            <person name="Daum C."/>
            <person name="Ezra D."/>
            <person name="Gonzalez J.B."/>
            <person name="Henrissat B."/>
            <person name="Kuo A."/>
            <person name="Liang C."/>
            <person name="Lipzen A."/>
            <person name="Lutzoni F."/>
            <person name="Magnuson J."/>
            <person name="Mondo S."/>
            <person name="Nolan M."/>
            <person name="Ohm R."/>
            <person name="Pangilinan J."/>
            <person name="Park H.-J."/>
            <person name="Ramirez L."/>
            <person name="Alfaro M."/>
            <person name="Sun H."/>
            <person name="Tritt A."/>
            <person name="Yoshinaga Y."/>
            <person name="Zwiers L.-H."/>
            <person name="Turgeon B.G."/>
            <person name="Goodwin S.B."/>
            <person name="Spatafora J.W."/>
            <person name="Crous P.W."/>
            <person name="Grigoriev I.V."/>
        </authorList>
    </citation>
    <scope>NUCLEOTIDE SEQUENCE</scope>
    <source>
        <strain evidence="12">CBS 342.82</strain>
    </source>
</reference>
<feature type="domain" description="ML-like" evidence="10">
    <location>
        <begin position="27"/>
        <end position="215"/>
    </location>
</feature>
<feature type="transmembrane region" description="Helical" evidence="8">
    <location>
        <begin position="573"/>
        <end position="592"/>
    </location>
</feature>
<proteinExistence type="inferred from homology"/>
<reference evidence="12" key="2">
    <citation type="submission" date="2020-04" db="EMBL/GenBank/DDBJ databases">
        <authorList>
            <consortium name="NCBI Genome Project"/>
        </authorList>
    </citation>
    <scope>NUCLEOTIDE SEQUENCE</scope>
    <source>
        <strain evidence="12">CBS 342.82</strain>
    </source>
</reference>
<dbReference type="PANTHER" id="PTHR31145:SF6">
    <property type="entry name" value="INTEGRAL MEMBRANE PROTEIN (AFU_ORTHOLOGUE AFUA_7G01610)"/>
    <property type="match status" value="1"/>
</dbReference>
<evidence type="ECO:0000256" key="2">
    <source>
        <dbReference type="ARBA" id="ARBA00010642"/>
    </source>
</evidence>
<feature type="transmembrane region" description="Helical" evidence="8">
    <location>
        <begin position="354"/>
        <end position="379"/>
    </location>
</feature>
<feature type="transmembrane region" description="Helical" evidence="8">
    <location>
        <begin position="510"/>
        <end position="529"/>
    </location>
</feature>
<dbReference type="PANTHER" id="PTHR31145">
    <property type="entry name" value="INTEGRAL MEMBRANE PROTEIN (AFU_ORTHOLOGUE AFUA_7G01610)"/>
    <property type="match status" value="1"/>
</dbReference>
<evidence type="ECO:0000256" key="7">
    <source>
        <dbReference type="SAM" id="MobiDB-lite"/>
    </source>
</evidence>
<organism evidence="12">
    <name type="scientific">Dissoconium aciculare CBS 342.82</name>
    <dbReference type="NCBI Taxonomy" id="1314786"/>
    <lineage>
        <taxon>Eukaryota</taxon>
        <taxon>Fungi</taxon>
        <taxon>Dikarya</taxon>
        <taxon>Ascomycota</taxon>
        <taxon>Pezizomycotina</taxon>
        <taxon>Dothideomycetes</taxon>
        <taxon>Dothideomycetidae</taxon>
        <taxon>Mycosphaerellales</taxon>
        <taxon>Dissoconiaceae</taxon>
        <taxon>Dissoconium</taxon>
    </lineage>
</organism>
<evidence type="ECO:0000313" key="11">
    <source>
        <dbReference type="Proteomes" id="UP000504637"/>
    </source>
</evidence>
<feature type="transmembrane region" description="Helical" evidence="8">
    <location>
        <begin position="399"/>
        <end position="424"/>
    </location>
</feature>
<dbReference type="Pfam" id="PF06011">
    <property type="entry name" value="TRP"/>
    <property type="match status" value="1"/>
</dbReference>
<comment type="subcellular location">
    <subcellularLocation>
        <location evidence="1">Membrane</location>
        <topology evidence="1">Multi-pass membrane protein</topology>
    </subcellularLocation>
</comment>
<reference evidence="12" key="3">
    <citation type="submission" date="2025-08" db="UniProtKB">
        <authorList>
            <consortium name="RefSeq"/>
        </authorList>
    </citation>
    <scope>IDENTIFICATION</scope>
    <source>
        <strain evidence="12">CBS 342.82</strain>
    </source>
</reference>
<comment type="similarity">
    <text evidence="2">Belongs to the transient receptor potential (TRP) ion channel family.</text>
</comment>
<feature type="compositionally biased region" description="Low complexity" evidence="7">
    <location>
        <begin position="1182"/>
        <end position="1207"/>
    </location>
</feature>
<feature type="transmembrane region" description="Helical" evidence="8">
    <location>
        <begin position="484"/>
        <end position="504"/>
    </location>
</feature>
<feature type="region of interest" description="Disordered" evidence="7">
    <location>
        <begin position="1182"/>
        <end position="1241"/>
    </location>
</feature>
<accession>A0A6J3LTG7</accession>
<evidence type="ECO:0000256" key="5">
    <source>
        <dbReference type="ARBA" id="ARBA00022989"/>
    </source>
</evidence>
<dbReference type="GO" id="GO:0016020">
    <property type="term" value="C:membrane"/>
    <property type="evidence" value="ECO:0007669"/>
    <property type="project" value="UniProtKB-SubCell"/>
</dbReference>
<dbReference type="GeneID" id="54363732"/>
<keyword evidence="11" id="KW-1185">Reference proteome</keyword>
<dbReference type="InterPro" id="IPR010308">
    <property type="entry name" value="TRP_C"/>
</dbReference>
<feature type="region of interest" description="Disordered" evidence="7">
    <location>
        <begin position="876"/>
        <end position="1014"/>
    </location>
</feature>
<gene>
    <name evidence="12" type="ORF">K489DRAFT_384761</name>
</gene>
<keyword evidence="6 8" id="KW-0472">Membrane</keyword>
<feature type="compositionally biased region" description="Polar residues" evidence="7">
    <location>
        <begin position="935"/>
        <end position="946"/>
    </location>
</feature>
<feature type="compositionally biased region" description="Low complexity" evidence="7">
    <location>
        <begin position="1263"/>
        <end position="1276"/>
    </location>
</feature>
<feature type="compositionally biased region" description="Low complexity" evidence="7">
    <location>
        <begin position="1134"/>
        <end position="1145"/>
    </location>
</feature>
<feature type="compositionally biased region" description="Polar residues" evidence="7">
    <location>
        <begin position="992"/>
        <end position="1002"/>
    </location>
</feature>
<dbReference type="SMART" id="SM01320">
    <property type="entry name" value="TRP_N"/>
    <property type="match status" value="1"/>
</dbReference>
<keyword evidence="4 9" id="KW-0732">Signal</keyword>
<name>A0A6J3LTG7_9PEZI</name>